<name>A0A852RIQ3_9ACTN</name>
<dbReference type="EMBL" id="JACCBF010000001">
    <property type="protein sequence ID" value="NYD30439.1"/>
    <property type="molecule type" value="Genomic_DNA"/>
</dbReference>
<evidence type="ECO:0000313" key="2">
    <source>
        <dbReference type="EMBL" id="NYD30439.1"/>
    </source>
</evidence>
<reference evidence="2 3" key="1">
    <citation type="submission" date="2020-07" db="EMBL/GenBank/DDBJ databases">
        <title>Sequencing the genomes of 1000 actinobacteria strains.</title>
        <authorList>
            <person name="Klenk H.-P."/>
        </authorList>
    </citation>
    <scope>NUCLEOTIDE SEQUENCE [LARGE SCALE GENOMIC DNA]</scope>
    <source>
        <strain evidence="2 3">DSM 19082</strain>
    </source>
</reference>
<organism evidence="2 3">
    <name type="scientific">Nocardioides kongjuensis</name>
    <dbReference type="NCBI Taxonomy" id="349522"/>
    <lineage>
        <taxon>Bacteria</taxon>
        <taxon>Bacillati</taxon>
        <taxon>Actinomycetota</taxon>
        <taxon>Actinomycetes</taxon>
        <taxon>Propionibacteriales</taxon>
        <taxon>Nocardioidaceae</taxon>
        <taxon>Nocardioides</taxon>
    </lineage>
</organism>
<gene>
    <name evidence="2" type="ORF">BJ958_001985</name>
</gene>
<feature type="chain" id="PRO_5032637660" evidence="1">
    <location>
        <begin position="29"/>
        <end position="280"/>
    </location>
</feature>
<keyword evidence="3" id="KW-1185">Reference proteome</keyword>
<keyword evidence="1" id="KW-0732">Signal</keyword>
<dbReference type="AlphaFoldDB" id="A0A852RIQ3"/>
<proteinExistence type="predicted"/>
<feature type="signal peptide" evidence="1">
    <location>
        <begin position="1"/>
        <end position="28"/>
    </location>
</feature>
<accession>A0A852RIQ3</accession>
<evidence type="ECO:0000256" key="1">
    <source>
        <dbReference type="SAM" id="SignalP"/>
    </source>
</evidence>
<sequence length="280" mass="28562">MHRALFKMFIGLAVALGLTFTTASVASAAPVAEAAPAAAAQLASCPAEGAALTKAYNNYAAANAYVAAADAKVKKLKKKLKKAKKHHAPAKKIKKLKKKLKKAKKAKRAGVAYRNQTIANYNAAYSAYATCQGRPAAIPPATPELPIQALCDAVPQLQQLCDLFPTVLDPLTSTFNQLCASAPEQLKGLCDAFNAGLANPTGLVDILKATLTNLGLGAAVDALAPVLDALDSVLDLLAGGLPSLPGLPSGGLPSLPGLPGLPTGDTNPLCSLGLPLPGLC</sequence>
<evidence type="ECO:0000313" key="3">
    <source>
        <dbReference type="Proteomes" id="UP000582231"/>
    </source>
</evidence>
<dbReference type="RefSeq" id="WP_179726686.1">
    <property type="nucleotide sequence ID" value="NZ_BAABEF010000001.1"/>
</dbReference>
<protein>
    <submittedName>
        <fullName evidence="2">Skp family chaperone for outer membrane proteins</fullName>
    </submittedName>
</protein>
<comment type="caution">
    <text evidence="2">The sequence shown here is derived from an EMBL/GenBank/DDBJ whole genome shotgun (WGS) entry which is preliminary data.</text>
</comment>
<dbReference type="Proteomes" id="UP000582231">
    <property type="component" value="Unassembled WGS sequence"/>
</dbReference>